<evidence type="ECO:0000313" key="2">
    <source>
        <dbReference type="Proteomes" id="UP000813385"/>
    </source>
</evidence>
<accession>A0A8K0TUL1</accession>
<dbReference type="GO" id="GO:0016787">
    <property type="term" value="F:hydrolase activity"/>
    <property type="evidence" value="ECO:0007669"/>
    <property type="project" value="UniProtKB-KW"/>
</dbReference>
<dbReference type="OrthoDB" id="4842036at2759"/>
<gene>
    <name evidence="1" type="ORF">B0T11DRAFT_324942</name>
</gene>
<comment type="caution">
    <text evidence="1">The sequence shown here is derived from an EMBL/GenBank/DDBJ whole genome shotgun (WGS) entry which is preliminary data.</text>
</comment>
<proteinExistence type="predicted"/>
<dbReference type="PANTHER" id="PTHR35205:SF1">
    <property type="entry name" value="ZU5 DOMAIN-CONTAINING PROTEIN"/>
    <property type="match status" value="1"/>
</dbReference>
<dbReference type="PANTHER" id="PTHR35205">
    <property type="entry name" value="NB-ARC AND TPR DOMAIN PROTEIN"/>
    <property type="match status" value="1"/>
</dbReference>
<dbReference type="InterPro" id="IPR027417">
    <property type="entry name" value="P-loop_NTPase"/>
</dbReference>
<sequence>MRLVHALSLHIRFLDDDGRYVRFNVVRGLESVAREESKKTAEIGAATRRYVQLQEVLKQMTTLANALVITPRQKKTIVLHGLGGVGKTQLAVDFARRHQATFSAVFWLDGRSEDRLRRSIVGCAYRIPEDQIPSASRQQAKGRNPGDLDAAVAAVIGWLGRMGDCDWLLVFDNVDLDRDQGGMEGAYEVRKYLPWDHGSVLVTTRVSRPAQLAQPGHSYRLAKVDRSLGRAILEAWYGERLSPNAGDLLELLNGLPLALAQAASYLRETVVNIAKYLEIYQHQWDKLMASASGYPLLGYEQGSIGTTWTVSFRQIEATDNHPANLLHGDSENWPEWLRDLAASQVRFLEAVRLLLRYSMIEAPEDAEEGYSMHPVVHKWASHLDGGSRRAEHAQQALVVVGLSVPMSTEKEYCVVQQQLLPHAQRCAE</sequence>
<dbReference type="PRINTS" id="PR00364">
    <property type="entry name" value="DISEASERSIST"/>
</dbReference>
<protein>
    <submittedName>
        <fullName evidence="1">P-loop containing nucleoside triphosphate hydrolase protein</fullName>
    </submittedName>
</protein>
<keyword evidence="2" id="KW-1185">Reference proteome</keyword>
<dbReference type="Proteomes" id="UP000813385">
    <property type="component" value="Unassembled WGS sequence"/>
</dbReference>
<dbReference type="AlphaFoldDB" id="A0A8K0TUL1"/>
<keyword evidence="1" id="KW-0378">Hydrolase</keyword>
<dbReference type="SUPFAM" id="SSF52540">
    <property type="entry name" value="P-loop containing nucleoside triphosphate hydrolases"/>
    <property type="match status" value="1"/>
</dbReference>
<organism evidence="1 2">
    <name type="scientific">Plectosphaerella cucumerina</name>
    <dbReference type="NCBI Taxonomy" id="40658"/>
    <lineage>
        <taxon>Eukaryota</taxon>
        <taxon>Fungi</taxon>
        <taxon>Dikarya</taxon>
        <taxon>Ascomycota</taxon>
        <taxon>Pezizomycotina</taxon>
        <taxon>Sordariomycetes</taxon>
        <taxon>Hypocreomycetidae</taxon>
        <taxon>Glomerellales</taxon>
        <taxon>Plectosphaerellaceae</taxon>
        <taxon>Plectosphaerella</taxon>
    </lineage>
</organism>
<evidence type="ECO:0000313" key="1">
    <source>
        <dbReference type="EMBL" id="KAH7377114.1"/>
    </source>
</evidence>
<name>A0A8K0TUL1_9PEZI</name>
<dbReference type="EMBL" id="JAGPXD010000001">
    <property type="protein sequence ID" value="KAH7377114.1"/>
    <property type="molecule type" value="Genomic_DNA"/>
</dbReference>
<reference evidence="1" key="1">
    <citation type="journal article" date="2021" name="Nat. Commun.">
        <title>Genetic determinants of endophytism in the Arabidopsis root mycobiome.</title>
        <authorList>
            <person name="Mesny F."/>
            <person name="Miyauchi S."/>
            <person name="Thiergart T."/>
            <person name="Pickel B."/>
            <person name="Atanasova L."/>
            <person name="Karlsson M."/>
            <person name="Huettel B."/>
            <person name="Barry K.W."/>
            <person name="Haridas S."/>
            <person name="Chen C."/>
            <person name="Bauer D."/>
            <person name="Andreopoulos W."/>
            <person name="Pangilinan J."/>
            <person name="LaButti K."/>
            <person name="Riley R."/>
            <person name="Lipzen A."/>
            <person name="Clum A."/>
            <person name="Drula E."/>
            <person name="Henrissat B."/>
            <person name="Kohler A."/>
            <person name="Grigoriev I.V."/>
            <person name="Martin F.M."/>
            <person name="Hacquard S."/>
        </authorList>
    </citation>
    <scope>NUCLEOTIDE SEQUENCE</scope>
    <source>
        <strain evidence="1">MPI-CAGE-AT-0016</strain>
    </source>
</reference>
<dbReference type="Gene3D" id="3.40.50.300">
    <property type="entry name" value="P-loop containing nucleotide triphosphate hydrolases"/>
    <property type="match status" value="1"/>
</dbReference>